<comment type="caution">
    <text evidence="2">The sequence shown here is derived from an EMBL/GenBank/DDBJ whole genome shotgun (WGS) entry which is preliminary data.</text>
</comment>
<evidence type="ECO:0000313" key="2">
    <source>
        <dbReference type="EMBL" id="MFB9762477.1"/>
    </source>
</evidence>
<feature type="region of interest" description="Disordered" evidence="1">
    <location>
        <begin position="124"/>
        <end position="146"/>
    </location>
</feature>
<evidence type="ECO:0008006" key="4">
    <source>
        <dbReference type="Google" id="ProtNLM"/>
    </source>
</evidence>
<keyword evidence="3" id="KW-1185">Reference proteome</keyword>
<reference evidence="2 3" key="1">
    <citation type="submission" date="2024-09" db="EMBL/GenBank/DDBJ databases">
        <authorList>
            <person name="Sun Q."/>
            <person name="Mori K."/>
        </authorList>
    </citation>
    <scope>NUCLEOTIDE SEQUENCE [LARGE SCALE GENOMIC DNA]</scope>
    <source>
        <strain evidence="2 3">JCM 11201</strain>
    </source>
</reference>
<feature type="region of interest" description="Disordered" evidence="1">
    <location>
        <begin position="152"/>
        <end position="171"/>
    </location>
</feature>
<accession>A0ABV5WPC1</accession>
<evidence type="ECO:0000256" key="1">
    <source>
        <dbReference type="SAM" id="MobiDB-lite"/>
    </source>
</evidence>
<protein>
    <recommendedName>
        <fullName evidence="4">Helix-turn-helix domain-containing protein</fullName>
    </recommendedName>
</protein>
<feature type="compositionally biased region" description="Polar residues" evidence="1">
    <location>
        <begin position="128"/>
        <end position="139"/>
    </location>
</feature>
<dbReference type="Proteomes" id="UP001589609">
    <property type="component" value="Unassembled WGS sequence"/>
</dbReference>
<sequence length="336" mass="38000">MKSGNIEQFQNLSQFVDVQDFNNNIEQWMTDVKEKFSKSELIALKRLIRFCAKVTGVSNAKIGTITAATYKDGHGISRSTFKRMILKAKIFGMLIVHETERKNGSQSSNLYVFQRYELPKAKKLNHPKASNLSKTNNQNNKKRNSDINKQDTLQQSETAHQHVGQAAKRQEHPLDFTYARNDIPKTFINAVLLRSGLAKDINFAWSRITLAYRQSGLHHVYALSKLLQDNAVLNEICQRARSVVRAEKLGEIHKDFGALLYGTMLELFNRIGEDDYNATISEMSGADEEDLFTGASLLLRTGGLLKNCVQRIVSRQAWNELNNTTSTAELDVLGVF</sequence>
<organism evidence="2 3">
    <name type="scientific">Ectobacillus funiculus</name>
    <dbReference type="NCBI Taxonomy" id="137993"/>
    <lineage>
        <taxon>Bacteria</taxon>
        <taxon>Bacillati</taxon>
        <taxon>Bacillota</taxon>
        <taxon>Bacilli</taxon>
        <taxon>Bacillales</taxon>
        <taxon>Bacillaceae</taxon>
        <taxon>Ectobacillus</taxon>
    </lineage>
</organism>
<gene>
    <name evidence="2" type="ORF">ACFFMS_30070</name>
</gene>
<evidence type="ECO:0000313" key="3">
    <source>
        <dbReference type="Proteomes" id="UP001589609"/>
    </source>
</evidence>
<dbReference type="RefSeq" id="WP_379952382.1">
    <property type="nucleotide sequence ID" value="NZ_JBHMAF010000197.1"/>
</dbReference>
<proteinExistence type="predicted"/>
<dbReference type="EMBL" id="JBHMAF010000197">
    <property type="protein sequence ID" value="MFB9762477.1"/>
    <property type="molecule type" value="Genomic_DNA"/>
</dbReference>
<name>A0ABV5WPC1_9BACI</name>